<feature type="transmembrane region" description="Helical" evidence="2">
    <location>
        <begin position="78"/>
        <end position="99"/>
    </location>
</feature>
<evidence type="ECO:0000256" key="2">
    <source>
        <dbReference type="SAM" id="Phobius"/>
    </source>
</evidence>
<keyword evidence="2" id="KW-0812">Transmembrane</keyword>
<accession>A0ABN3KEW9</accession>
<reference evidence="3 4" key="1">
    <citation type="journal article" date="2019" name="Int. J. Syst. Evol. Microbiol.">
        <title>The Global Catalogue of Microorganisms (GCM) 10K type strain sequencing project: providing services to taxonomists for standard genome sequencing and annotation.</title>
        <authorList>
            <consortium name="The Broad Institute Genomics Platform"/>
            <consortium name="The Broad Institute Genome Sequencing Center for Infectious Disease"/>
            <person name="Wu L."/>
            <person name="Ma J."/>
        </authorList>
    </citation>
    <scope>NUCLEOTIDE SEQUENCE [LARGE SCALE GENOMIC DNA]</scope>
    <source>
        <strain evidence="3 4">JCM 6305</strain>
    </source>
</reference>
<evidence type="ECO:0008006" key="5">
    <source>
        <dbReference type="Google" id="ProtNLM"/>
    </source>
</evidence>
<feature type="transmembrane region" description="Helical" evidence="2">
    <location>
        <begin position="111"/>
        <end position="128"/>
    </location>
</feature>
<keyword evidence="4" id="KW-1185">Reference proteome</keyword>
<dbReference type="RefSeq" id="WP_344326687.1">
    <property type="nucleotide sequence ID" value="NZ_BAAASZ010000031.1"/>
</dbReference>
<proteinExistence type="predicted"/>
<name>A0ABN3KEW9_9ACTN</name>
<feature type="region of interest" description="Disordered" evidence="1">
    <location>
        <begin position="203"/>
        <end position="239"/>
    </location>
</feature>
<keyword evidence="2" id="KW-0472">Membrane</keyword>
<comment type="caution">
    <text evidence="3">The sequence shown here is derived from an EMBL/GenBank/DDBJ whole genome shotgun (WGS) entry which is preliminary data.</text>
</comment>
<evidence type="ECO:0000313" key="3">
    <source>
        <dbReference type="EMBL" id="GAA2457061.1"/>
    </source>
</evidence>
<feature type="compositionally biased region" description="Basic and acidic residues" evidence="1">
    <location>
        <begin position="211"/>
        <end position="228"/>
    </location>
</feature>
<evidence type="ECO:0000256" key="1">
    <source>
        <dbReference type="SAM" id="MobiDB-lite"/>
    </source>
</evidence>
<protein>
    <recommendedName>
        <fullName evidence="5">Protein transporter Sec31</fullName>
    </recommendedName>
</protein>
<evidence type="ECO:0000313" key="4">
    <source>
        <dbReference type="Proteomes" id="UP001501638"/>
    </source>
</evidence>
<dbReference type="EMBL" id="BAAASZ010000031">
    <property type="protein sequence ID" value="GAA2457061.1"/>
    <property type="molecule type" value="Genomic_DNA"/>
</dbReference>
<keyword evidence="2" id="KW-1133">Transmembrane helix</keyword>
<dbReference type="Proteomes" id="UP001501638">
    <property type="component" value="Unassembled WGS sequence"/>
</dbReference>
<feature type="transmembrane region" description="Helical" evidence="2">
    <location>
        <begin position="42"/>
        <end position="66"/>
    </location>
</feature>
<organism evidence="3 4">
    <name type="scientific">Streptomyces macrosporus</name>
    <dbReference type="NCBI Taxonomy" id="44032"/>
    <lineage>
        <taxon>Bacteria</taxon>
        <taxon>Bacillati</taxon>
        <taxon>Actinomycetota</taxon>
        <taxon>Actinomycetes</taxon>
        <taxon>Kitasatosporales</taxon>
        <taxon>Streptomycetaceae</taxon>
        <taxon>Streptomyces</taxon>
    </lineage>
</organism>
<gene>
    <name evidence="3" type="ORF">GCM10010405_46400</name>
</gene>
<sequence length="289" mass="31432">MKTRTVQRTRLVPHTIDGKTEMVLERYEEQVPVPPRDWDRTILAAVTAAAGLLLVICIGWTTASVGGLLDRVVHPVPAYGAALAFDLAWMMCMALEWLARYDTRRAALPRKAGHAALLMAMVAVAVHGHLEGALVVGLIGATVSAIVKGIWTVVLRHHAKPLDDKTQQWVDRQRADAGGQLAMVAVRRELARARALVAAEEAALRTAPDTVPDRPDTDPEQPTDRPETPEPVPALTTAGPMTVRDAVRNAADSGITDPDAVLRYVRTVADANAKEETVTRYLRAFRRSA</sequence>
<feature type="transmembrane region" description="Helical" evidence="2">
    <location>
        <begin position="134"/>
        <end position="155"/>
    </location>
</feature>